<name>A0A0F9ACB6_9ZZZZ</name>
<dbReference type="EMBL" id="LAZR01046711">
    <property type="protein sequence ID" value="KKK95895.1"/>
    <property type="molecule type" value="Genomic_DNA"/>
</dbReference>
<evidence type="ECO:0000313" key="2">
    <source>
        <dbReference type="EMBL" id="KKK95895.1"/>
    </source>
</evidence>
<gene>
    <name evidence="2" type="ORF">LCGC14_2668210</name>
</gene>
<organism evidence="2">
    <name type="scientific">marine sediment metagenome</name>
    <dbReference type="NCBI Taxonomy" id="412755"/>
    <lineage>
        <taxon>unclassified sequences</taxon>
        <taxon>metagenomes</taxon>
        <taxon>ecological metagenomes</taxon>
    </lineage>
</organism>
<dbReference type="InterPro" id="IPR015947">
    <property type="entry name" value="PUA-like_sf"/>
</dbReference>
<dbReference type="InterPro" id="IPR039440">
    <property type="entry name" value="DUF3850"/>
</dbReference>
<sequence length="88" mass="10230">MKHELKMWPESFNPLWSGDKTFELREDDLGFKVDDLLKLKEWSEEGRKSGGYTGREITATVMFVMSGLGLEKDWVAMSLSHFFLKPKD</sequence>
<dbReference type="Pfam" id="PF12961">
    <property type="entry name" value="DUF3850"/>
    <property type="match status" value="1"/>
</dbReference>
<protein>
    <recommendedName>
        <fullName evidence="1">DUF3850 domain-containing protein</fullName>
    </recommendedName>
</protein>
<dbReference type="Gene3D" id="2.30.130.30">
    <property type="entry name" value="Hypothetical protein"/>
    <property type="match status" value="1"/>
</dbReference>
<proteinExistence type="predicted"/>
<evidence type="ECO:0000259" key="1">
    <source>
        <dbReference type="Pfam" id="PF12961"/>
    </source>
</evidence>
<dbReference type="AlphaFoldDB" id="A0A0F9ACB6"/>
<accession>A0A0F9ACB6</accession>
<feature type="domain" description="DUF3850" evidence="1">
    <location>
        <begin position="3"/>
        <end position="78"/>
    </location>
</feature>
<comment type="caution">
    <text evidence="2">The sequence shown here is derived from an EMBL/GenBank/DDBJ whole genome shotgun (WGS) entry which is preliminary data.</text>
</comment>
<dbReference type="SUPFAM" id="SSF88697">
    <property type="entry name" value="PUA domain-like"/>
    <property type="match status" value="1"/>
</dbReference>
<reference evidence="2" key="1">
    <citation type="journal article" date="2015" name="Nature">
        <title>Complex archaea that bridge the gap between prokaryotes and eukaryotes.</title>
        <authorList>
            <person name="Spang A."/>
            <person name="Saw J.H."/>
            <person name="Jorgensen S.L."/>
            <person name="Zaremba-Niedzwiedzka K."/>
            <person name="Martijn J."/>
            <person name="Lind A.E."/>
            <person name="van Eijk R."/>
            <person name="Schleper C."/>
            <person name="Guy L."/>
            <person name="Ettema T.J."/>
        </authorList>
    </citation>
    <scope>NUCLEOTIDE SEQUENCE</scope>
</reference>